<evidence type="ECO:0000313" key="2">
    <source>
        <dbReference type="Proteomes" id="UP000009138"/>
    </source>
</evidence>
<dbReference type="GeneID" id="93611572"/>
<dbReference type="AlphaFoldDB" id="I1BUL6"/>
<dbReference type="RefSeq" id="XP_067515292.1">
    <property type="nucleotide sequence ID" value="XM_067659191.1"/>
</dbReference>
<organism evidence="1 2">
    <name type="scientific">Rhizopus delemar (strain RA 99-880 / ATCC MYA-4621 / FGSC 9543 / NRRL 43880)</name>
    <name type="common">Mucormycosis agent</name>
    <name type="synonym">Rhizopus arrhizus var. delemar</name>
    <dbReference type="NCBI Taxonomy" id="246409"/>
    <lineage>
        <taxon>Eukaryota</taxon>
        <taxon>Fungi</taxon>
        <taxon>Fungi incertae sedis</taxon>
        <taxon>Mucoromycota</taxon>
        <taxon>Mucoromycotina</taxon>
        <taxon>Mucoromycetes</taxon>
        <taxon>Mucorales</taxon>
        <taxon>Mucorineae</taxon>
        <taxon>Rhizopodaceae</taxon>
        <taxon>Rhizopus</taxon>
    </lineage>
</organism>
<gene>
    <name evidence="1" type="ORF">RO3G_04601</name>
</gene>
<protein>
    <submittedName>
        <fullName evidence="1">Uncharacterized protein</fullName>
    </submittedName>
</protein>
<evidence type="ECO:0000313" key="1">
    <source>
        <dbReference type="EMBL" id="EIE79896.1"/>
    </source>
</evidence>
<dbReference type="EMBL" id="CH476734">
    <property type="protein sequence ID" value="EIE79896.1"/>
    <property type="molecule type" value="Genomic_DNA"/>
</dbReference>
<reference evidence="1 2" key="1">
    <citation type="journal article" date="2009" name="PLoS Genet.">
        <title>Genomic analysis of the basal lineage fungus Rhizopus oryzae reveals a whole-genome duplication.</title>
        <authorList>
            <person name="Ma L.-J."/>
            <person name="Ibrahim A.S."/>
            <person name="Skory C."/>
            <person name="Grabherr M.G."/>
            <person name="Burger G."/>
            <person name="Butler M."/>
            <person name="Elias M."/>
            <person name="Idnurm A."/>
            <person name="Lang B.F."/>
            <person name="Sone T."/>
            <person name="Abe A."/>
            <person name="Calvo S.E."/>
            <person name="Corrochano L.M."/>
            <person name="Engels R."/>
            <person name="Fu J."/>
            <person name="Hansberg W."/>
            <person name="Kim J.-M."/>
            <person name="Kodira C.D."/>
            <person name="Koehrsen M.J."/>
            <person name="Liu B."/>
            <person name="Miranda-Saavedra D."/>
            <person name="O'Leary S."/>
            <person name="Ortiz-Castellanos L."/>
            <person name="Poulter R."/>
            <person name="Rodriguez-Romero J."/>
            <person name="Ruiz-Herrera J."/>
            <person name="Shen Y.-Q."/>
            <person name="Zeng Q."/>
            <person name="Galagan J."/>
            <person name="Birren B.W."/>
            <person name="Cuomo C.A."/>
            <person name="Wickes B.L."/>
        </authorList>
    </citation>
    <scope>NUCLEOTIDE SEQUENCE [LARGE SCALE GENOMIC DNA]</scope>
    <source>
        <strain evidence="2">RA 99-880 / ATCC MYA-4621 / FGSC 9543 / NRRL 43880</strain>
    </source>
</reference>
<keyword evidence="2" id="KW-1185">Reference proteome</keyword>
<accession>I1BUL6</accession>
<proteinExistence type="predicted"/>
<name>I1BUL6_RHIO9</name>
<dbReference type="Proteomes" id="UP000009138">
    <property type="component" value="Unassembled WGS sequence"/>
</dbReference>
<dbReference type="VEuPathDB" id="FungiDB:RO3G_04601"/>
<dbReference type="InParanoid" id="I1BUL6"/>
<sequence>MTASDYTRILKTEFADTFDYYQSGDSDFIFQHNNDPKHIVKITIA</sequence>